<dbReference type="AlphaFoldDB" id="A0A645CXD3"/>
<sequence length="78" mass="8739">MFRIVDGVNADDHVRAFFDHGSFKAGICLVGIISLHCGVNSLVFVTDFFEGELPVCETFWVNLFTGDHGFEMRIQLSL</sequence>
<evidence type="ECO:0000313" key="1">
    <source>
        <dbReference type="EMBL" id="MPM81786.1"/>
    </source>
</evidence>
<dbReference type="EMBL" id="VSSQ01031039">
    <property type="protein sequence ID" value="MPM81786.1"/>
    <property type="molecule type" value="Genomic_DNA"/>
</dbReference>
<reference evidence="1" key="1">
    <citation type="submission" date="2019-08" db="EMBL/GenBank/DDBJ databases">
        <authorList>
            <person name="Kucharzyk K."/>
            <person name="Murdoch R.W."/>
            <person name="Higgins S."/>
            <person name="Loffler F."/>
        </authorList>
    </citation>
    <scope>NUCLEOTIDE SEQUENCE</scope>
</reference>
<proteinExistence type="predicted"/>
<gene>
    <name evidence="1" type="ORF">SDC9_128843</name>
</gene>
<protein>
    <submittedName>
        <fullName evidence="1">Uncharacterized protein</fullName>
    </submittedName>
</protein>
<organism evidence="1">
    <name type="scientific">bioreactor metagenome</name>
    <dbReference type="NCBI Taxonomy" id="1076179"/>
    <lineage>
        <taxon>unclassified sequences</taxon>
        <taxon>metagenomes</taxon>
        <taxon>ecological metagenomes</taxon>
    </lineage>
</organism>
<comment type="caution">
    <text evidence="1">The sequence shown here is derived from an EMBL/GenBank/DDBJ whole genome shotgun (WGS) entry which is preliminary data.</text>
</comment>
<name>A0A645CXD3_9ZZZZ</name>
<accession>A0A645CXD3</accession>